<name>A0ABX6IJV3_9ACTN</name>
<dbReference type="InterPro" id="IPR001173">
    <property type="entry name" value="Glyco_trans_2-like"/>
</dbReference>
<dbReference type="PANTHER" id="PTHR43685">
    <property type="entry name" value="GLYCOSYLTRANSFERASE"/>
    <property type="match status" value="1"/>
</dbReference>
<dbReference type="RefSeq" id="WP_213243167.1">
    <property type="nucleotide sequence ID" value="NZ_CP045806.1"/>
</dbReference>
<reference evidence="2" key="1">
    <citation type="journal article" date="2021" name="Nat. Microbiol.">
        <title>Cocultivation of an ultrasmall environmental parasitic bacterium with lytic ability against bacteria associated with wastewater foams.</title>
        <authorList>
            <person name="Batinovic S."/>
            <person name="Rose J.J.A."/>
            <person name="Ratcliffe J."/>
            <person name="Seviour R.J."/>
            <person name="Petrovski S."/>
        </authorList>
    </citation>
    <scope>NUCLEOTIDE SEQUENCE</scope>
    <source>
        <strain evidence="2">CON9</strain>
    </source>
</reference>
<dbReference type="EMBL" id="CP045809">
    <property type="protein sequence ID" value="QHN35396.1"/>
    <property type="molecule type" value="Genomic_DNA"/>
</dbReference>
<organism evidence="2 3">
    <name type="scientific">Gordonia pseudamarae</name>
    <dbReference type="NCBI Taxonomy" id="2831662"/>
    <lineage>
        <taxon>Bacteria</taxon>
        <taxon>Bacillati</taxon>
        <taxon>Actinomycetota</taxon>
        <taxon>Actinomycetes</taxon>
        <taxon>Mycobacteriales</taxon>
        <taxon>Gordoniaceae</taxon>
        <taxon>Gordonia</taxon>
    </lineage>
</organism>
<feature type="domain" description="Glycosyltransferase 2-like" evidence="1">
    <location>
        <begin position="98"/>
        <end position="274"/>
    </location>
</feature>
<dbReference type="InterPro" id="IPR029044">
    <property type="entry name" value="Nucleotide-diphossugar_trans"/>
</dbReference>
<dbReference type="Pfam" id="PF00535">
    <property type="entry name" value="Glycos_transf_2"/>
    <property type="match status" value="1"/>
</dbReference>
<dbReference type="PANTHER" id="PTHR43685:SF2">
    <property type="entry name" value="GLYCOSYLTRANSFERASE 2-LIKE DOMAIN-CONTAINING PROTEIN"/>
    <property type="match status" value="1"/>
</dbReference>
<keyword evidence="3" id="KW-1185">Reference proteome</keyword>
<dbReference type="InterPro" id="IPR050834">
    <property type="entry name" value="Glycosyltransf_2"/>
</dbReference>
<gene>
    <name evidence="2" type="ORF">GII31_11350</name>
</gene>
<accession>A0ABX6IJV3</accession>
<protein>
    <submittedName>
        <fullName evidence="2">Glycosyltransferase</fullName>
    </submittedName>
</protein>
<dbReference type="SUPFAM" id="SSF53448">
    <property type="entry name" value="Nucleotide-diphospho-sugar transferases"/>
    <property type="match status" value="1"/>
</dbReference>
<dbReference type="Gene3D" id="3.90.550.10">
    <property type="entry name" value="Spore Coat Polysaccharide Biosynthesis Protein SpsA, Chain A"/>
    <property type="match status" value="1"/>
</dbReference>
<evidence type="ECO:0000313" key="3">
    <source>
        <dbReference type="Proteomes" id="UP001059836"/>
    </source>
</evidence>
<dbReference type="Proteomes" id="UP001059836">
    <property type="component" value="Chromosome"/>
</dbReference>
<evidence type="ECO:0000259" key="1">
    <source>
        <dbReference type="Pfam" id="PF00535"/>
    </source>
</evidence>
<evidence type="ECO:0000313" key="2">
    <source>
        <dbReference type="EMBL" id="QHN35396.1"/>
    </source>
</evidence>
<sequence>MIPEVTLTSPMPSGGTPSWPGAAWIGVADISQLIQQGHTGQFIGVTTDAEAYTIARILIRDGLIPLEFAQVPLVDGCALLPIPAIGERRDAGALPPMSVVLCTRERPDDLRGALASLLLVDYPEFEIIVVDNAPITDGTEQVVTAIDDPRVRRVVEPVAGLSMARNAGIRAARHEIIAFTDDDVVADQGWLRGLATGFAQADDVACVAGLVPSGELRTMPQAYFDWRVSWADNIEPRMYRLSDPPDDVPLFPFQIGRFGTGANFAIRRKIIIDLGMFDERLGAGTATCGGEDLDVFFRVVAAGHCLATEPTSIIWHRHRSDDEALLKQARGYGMGLGAWLTKVALDSEHRRLALSVLRHRGRAVARAGKAYCAIAAPPPAFLRDVPRSVGRTEVLSVVRGPAALWREQRRQRARQTRPPR</sequence>
<proteinExistence type="predicted"/>